<dbReference type="InterPro" id="IPR020846">
    <property type="entry name" value="MFS_dom"/>
</dbReference>
<feature type="transmembrane region" description="Helical" evidence="5">
    <location>
        <begin position="208"/>
        <end position="227"/>
    </location>
</feature>
<name>A0A438N1I6_EXOME</name>
<proteinExistence type="predicted"/>
<feature type="transmembrane region" description="Helical" evidence="5">
    <location>
        <begin position="407"/>
        <end position="426"/>
    </location>
</feature>
<comment type="caution">
    <text evidence="7">The sequence shown here is derived from an EMBL/GenBank/DDBJ whole genome shotgun (WGS) entry which is preliminary data.</text>
</comment>
<keyword evidence="2 5" id="KW-0812">Transmembrane</keyword>
<keyword evidence="3 5" id="KW-1133">Transmembrane helix</keyword>
<sequence length="547" mass="60828">MTQGARDAVPGTIYLVDINASSHSHNDDIVLNPQPSTDPEDPLNWSQKRKVWHVTMLYTYLFGVGIATTVQYSVLTNIAEETGIPLANLNTGTGLMFLFLGWGCLIWQPIAMTYGRRGVYLLSSLCCIGPMVWTAYTSSTGEWYAHRILIGLIVSPVESLPELSIPDIFFAHERGNYIGIYTLLLFGSNALAPFFAGLITNSMSWRSAIWFGTIVNAVTTIIVFFGLEETMYFRKTVESTAVTDDAIIEELDGTDVDNGHEKEKQSIRARSALATLHQPRALDPTGPKKTYLQKLGMFRRIEGSPSNRQMFYMMIRPLFIFFHFPNVVYAGFLYGSNLCMYLVQNATMGFILTSSPYNFSPLAVGCSFLSLFVGCFLGWLWVGFLGDKSAIYFARRNQGIREPEQRLWILLVSGTIGVGGLFVWGVGAAHEVHFMGLMIGMVMVSFAIVSGSSAAIGYCVDCFKDIAGETLILVMIIRNTMGFGMSYGITPWLEATGLQNTFIAVAFLFLLCTGSFLLMIWKGKTLRRASTKKYWEYVDTLIVPTAH</sequence>
<feature type="transmembrane region" description="Helical" evidence="5">
    <location>
        <begin position="501"/>
        <end position="521"/>
    </location>
</feature>
<dbReference type="SUPFAM" id="SSF103473">
    <property type="entry name" value="MFS general substrate transporter"/>
    <property type="match status" value="1"/>
</dbReference>
<dbReference type="InterPro" id="IPR036259">
    <property type="entry name" value="MFS_trans_sf"/>
</dbReference>
<dbReference type="OrthoDB" id="5215911at2759"/>
<feature type="transmembrane region" description="Helical" evidence="5">
    <location>
        <begin position="177"/>
        <end position="196"/>
    </location>
</feature>
<evidence type="ECO:0000313" key="7">
    <source>
        <dbReference type="EMBL" id="RVX69546.1"/>
    </source>
</evidence>
<feature type="transmembrane region" description="Helical" evidence="5">
    <location>
        <begin position="362"/>
        <end position="386"/>
    </location>
</feature>
<evidence type="ECO:0000256" key="3">
    <source>
        <dbReference type="ARBA" id="ARBA00022989"/>
    </source>
</evidence>
<dbReference type="PANTHER" id="PTHR23502">
    <property type="entry name" value="MAJOR FACILITATOR SUPERFAMILY"/>
    <property type="match status" value="1"/>
</dbReference>
<dbReference type="GO" id="GO:0022857">
    <property type="term" value="F:transmembrane transporter activity"/>
    <property type="evidence" value="ECO:0007669"/>
    <property type="project" value="InterPro"/>
</dbReference>
<dbReference type="PANTHER" id="PTHR23502:SF30">
    <property type="entry name" value="TRANSPORTER, PUTATIVE (AFU_ORTHOLOGUE AFUA_8G04702)-RELATED"/>
    <property type="match status" value="1"/>
</dbReference>
<dbReference type="GO" id="GO:0005886">
    <property type="term" value="C:plasma membrane"/>
    <property type="evidence" value="ECO:0007669"/>
    <property type="project" value="TreeGrafter"/>
</dbReference>
<comment type="subcellular location">
    <subcellularLocation>
        <location evidence="1">Membrane</location>
        <topology evidence="1">Multi-pass membrane protein</topology>
    </subcellularLocation>
</comment>
<evidence type="ECO:0000256" key="2">
    <source>
        <dbReference type="ARBA" id="ARBA00022692"/>
    </source>
</evidence>
<dbReference type="VEuPathDB" id="FungiDB:PV10_03720"/>
<organism evidence="7 8">
    <name type="scientific">Exophiala mesophila</name>
    <name type="common">Black yeast-like fungus</name>
    <dbReference type="NCBI Taxonomy" id="212818"/>
    <lineage>
        <taxon>Eukaryota</taxon>
        <taxon>Fungi</taxon>
        <taxon>Dikarya</taxon>
        <taxon>Ascomycota</taxon>
        <taxon>Pezizomycotina</taxon>
        <taxon>Eurotiomycetes</taxon>
        <taxon>Chaetothyriomycetidae</taxon>
        <taxon>Chaetothyriales</taxon>
        <taxon>Herpotrichiellaceae</taxon>
        <taxon>Exophiala</taxon>
    </lineage>
</organism>
<accession>A0A438N1I6</accession>
<evidence type="ECO:0000256" key="4">
    <source>
        <dbReference type="ARBA" id="ARBA00023136"/>
    </source>
</evidence>
<dbReference type="Pfam" id="PF07690">
    <property type="entry name" value="MFS_1"/>
    <property type="match status" value="1"/>
</dbReference>
<dbReference type="PROSITE" id="PS50850">
    <property type="entry name" value="MFS"/>
    <property type="match status" value="1"/>
</dbReference>
<gene>
    <name evidence="7" type="ORF">B0A52_06610</name>
</gene>
<evidence type="ECO:0000259" key="6">
    <source>
        <dbReference type="PROSITE" id="PS50850"/>
    </source>
</evidence>
<feature type="transmembrane region" description="Helical" evidence="5">
    <location>
        <begin position="119"/>
        <end position="136"/>
    </location>
</feature>
<reference evidence="7 8" key="1">
    <citation type="submission" date="2017-03" db="EMBL/GenBank/DDBJ databases">
        <title>Genomes of endolithic fungi from Antarctica.</title>
        <authorList>
            <person name="Coleine C."/>
            <person name="Masonjones S."/>
            <person name="Stajich J.E."/>
        </authorList>
    </citation>
    <scope>NUCLEOTIDE SEQUENCE [LARGE SCALE GENOMIC DNA]</scope>
    <source>
        <strain evidence="7 8">CCFEE 6314</strain>
    </source>
</reference>
<evidence type="ECO:0000256" key="5">
    <source>
        <dbReference type="SAM" id="Phobius"/>
    </source>
</evidence>
<evidence type="ECO:0000313" key="8">
    <source>
        <dbReference type="Proteomes" id="UP000288859"/>
    </source>
</evidence>
<feature type="transmembrane region" description="Helical" evidence="5">
    <location>
        <begin position="57"/>
        <end position="75"/>
    </location>
</feature>
<feature type="transmembrane region" description="Helical" evidence="5">
    <location>
        <begin position="148"/>
        <end position="165"/>
    </location>
</feature>
<feature type="transmembrane region" description="Helical" evidence="5">
    <location>
        <begin position="318"/>
        <end position="342"/>
    </location>
</feature>
<feature type="transmembrane region" description="Helical" evidence="5">
    <location>
        <begin position="87"/>
        <end position="107"/>
    </location>
</feature>
<keyword evidence="4 5" id="KW-0472">Membrane</keyword>
<dbReference type="Gene3D" id="1.20.1250.20">
    <property type="entry name" value="MFS general substrate transporter like domains"/>
    <property type="match status" value="1"/>
</dbReference>
<dbReference type="InterPro" id="IPR011701">
    <property type="entry name" value="MFS"/>
</dbReference>
<evidence type="ECO:0000256" key="1">
    <source>
        <dbReference type="ARBA" id="ARBA00004141"/>
    </source>
</evidence>
<feature type="domain" description="Major facilitator superfamily (MFS) profile" evidence="6">
    <location>
        <begin position="51"/>
        <end position="524"/>
    </location>
</feature>
<dbReference type="AlphaFoldDB" id="A0A438N1I6"/>
<protein>
    <recommendedName>
        <fullName evidence="6">Major facilitator superfamily (MFS) profile domain-containing protein</fullName>
    </recommendedName>
</protein>
<feature type="transmembrane region" description="Helical" evidence="5">
    <location>
        <begin position="432"/>
        <end position="458"/>
    </location>
</feature>
<dbReference type="Proteomes" id="UP000288859">
    <property type="component" value="Unassembled WGS sequence"/>
</dbReference>
<feature type="transmembrane region" description="Helical" evidence="5">
    <location>
        <begin position="470"/>
        <end position="489"/>
    </location>
</feature>
<dbReference type="EMBL" id="NAJM01000028">
    <property type="protein sequence ID" value="RVX69546.1"/>
    <property type="molecule type" value="Genomic_DNA"/>
</dbReference>